<name>A0A2P5D3F8_PARAD</name>
<dbReference type="OrthoDB" id="1748414at2759"/>
<organism evidence="1 2">
    <name type="scientific">Parasponia andersonii</name>
    <name type="common">Sponia andersonii</name>
    <dbReference type="NCBI Taxonomy" id="3476"/>
    <lineage>
        <taxon>Eukaryota</taxon>
        <taxon>Viridiplantae</taxon>
        <taxon>Streptophyta</taxon>
        <taxon>Embryophyta</taxon>
        <taxon>Tracheophyta</taxon>
        <taxon>Spermatophyta</taxon>
        <taxon>Magnoliopsida</taxon>
        <taxon>eudicotyledons</taxon>
        <taxon>Gunneridae</taxon>
        <taxon>Pentapetalae</taxon>
        <taxon>rosids</taxon>
        <taxon>fabids</taxon>
        <taxon>Rosales</taxon>
        <taxon>Cannabaceae</taxon>
        <taxon>Parasponia</taxon>
    </lineage>
</organism>
<keyword evidence="2" id="KW-1185">Reference proteome</keyword>
<gene>
    <name evidence="1" type="ORF">PanWU01x14_099810</name>
</gene>
<evidence type="ECO:0000313" key="1">
    <source>
        <dbReference type="EMBL" id="PON67813.1"/>
    </source>
</evidence>
<sequence>MQANPSDSLAWKSILANRNIVELGACKRIGNGRSLNIWRDPWVPLLIGFKPHPKDSLQCHRDLTVADLVADDGNWDITKLNVVFNLESVEAILKIPVPSTESVTGWF</sequence>
<dbReference type="EMBL" id="JXTB01000068">
    <property type="protein sequence ID" value="PON67813.1"/>
    <property type="molecule type" value="Genomic_DNA"/>
</dbReference>
<reference evidence="2" key="1">
    <citation type="submission" date="2016-06" db="EMBL/GenBank/DDBJ databases">
        <title>Parallel loss of symbiosis genes in relatives of nitrogen-fixing non-legume Parasponia.</title>
        <authorList>
            <person name="Van Velzen R."/>
            <person name="Holmer R."/>
            <person name="Bu F."/>
            <person name="Rutten L."/>
            <person name="Van Zeijl A."/>
            <person name="Liu W."/>
            <person name="Santuari L."/>
            <person name="Cao Q."/>
            <person name="Sharma T."/>
            <person name="Shen D."/>
            <person name="Roswanjaya Y."/>
            <person name="Wardhani T."/>
            <person name="Kalhor M.S."/>
            <person name="Jansen J."/>
            <person name="Van den Hoogen J."/>
            <person name="Gungor B."/>
            <person name="Hartog M."/>
            <person name="Hontelez J."/>
            <person name="Verver J."/>
            <person name="Yang W.-C."/>
            <person name="Schijlen E."/>
            <person name="Repin R."/>
            <person name="Schilthuizen M."/>
            <person name="Schranz E."/>
            <person name="Heidstra R."/>
            <person name="Miyata K."/>
            <person name="Fedorova E."/>
            <person name="Kohlen W."/>
            <person name="Bisseling T."/>
            <person name="Smit S."/>
            <person name="Geurts R."/>
        </authorList>
    </citation>
    <scope>NUCLEOTIDE SEQUENCE [LARGE SCALE GENOMIC DNA]</scope>
    <source>
        <strain evidence="2">cv. WU1-14</strain>
    </source>
</reference>
<evidence type="ECO:0000313" key="2">
    <source>
        <dbReference type="Proteomes" id="UP000237105"/>
    </source>
</evidence>
<dbReference type="Proteomes" id="UP000237105">
    <property type="component" value="Unassembled WGS sequence"/>
</dbReference>
<accession>A0A2P5D3F8</accession>
<protein>
    <submittedName>
        <fullName evidence="1">Uncharacterized protein</fullName>
    </submittedName>
</protein>
<proteinExistence type="predicted"/>
<dbReference type="AlphaFoldDB" id="A0A2P5D3F8"/>
<comment type="caution">
    <text evidence="1">The sequence shown here is derived from an EMBL/GenBank/DDBJ whole genome shotgun (WGS) entry which is preliminary data.</text>
</comment>